<name>A0A2P5GQZ5_9ENTR</name>
<comment type="caution">
    <text evidence="2">The sequence shown here is derived from an EMBL/GenBank/DDBJ whole genome shotgun (WGS) entry which is preliminary data.</text>
</comment>
<evidence type="ECO:0000313" key="2">
    <source>
        <dbReference type="EMBL" id="POP48959.1"/>
    </source>
</evidence>
<sequence length="158" mass="17909">MKTFEFGDRSLFAIKVSIENNIAHAVFFCESEKLGNDDEFDDLDTLIALLNNKIFGLNKSLANELMTFNKRQVIAYIVEGYETAEDRTEVLKLSSAWITLDLTPCFDGEIFILLPSAEHDRIVWRPFNDARPREAFLPAGYVSEQLMAFVSAFSSAPE</sequence>
<keyword evidence="3" id="KW-1185">Reference proteome</keyword>
<reference evidence="3 4" key="1">
    <citation type="submission" date="2018-01" db="EMBL/GenBank/DDBJ databases">
        <title>Superficieibacter electus gen. nov., sp. nov., an extended-spectrum beta-lactamase possessing member of the Enterobacteriaceae family, isolated from intensive care unit surfaces.</title>
        <authorList>
            <person name="Potter R.F."/>
            <person name="D'Souza A.W."/>
        </authorList>
    </citation>
    <scope>NUCLEOTIDE SEQUENCE [LARGE SCALE GENOMIC DNA]</scope>
    <source>
        <strain evidence="2 4">BP-1</strain>
        <strain evidence="1 3">BP-2</strain>
    </source>
</reference>
<dbReference type="AlphaFoldDB" id="A0A2P5GQZ5"/>
<dbReference type="EMBL" id="PQGE01000014">
    <property type="protein sequence ID" value="POP43444.1"/>
    <property type="molecule type" value="Genomic_DNA"/>
</dbReference>
<evidence type="ECO:0000313" key="3">
    <source>
        <dbReference type="Proteomes" id="UP000237073"/>
    </source>
</evidence>
<evidence type="ECO:0000313" key="1">
    <source>
        <dbReference type="EMBL" id="POP43444.1"/>
    </source>
</evidence>
<gene>
    <name evidence="2" type="ORF">CHU32_10225</name>
    <name evidence="1" type="ORF">CHU33_16340</name>
</gene>
<dbReference type="Proteomes" id="UP000247005">
    <property type="component" value="Unassembled WGS sequence"/>
</dbReference>
<dbReference type="Pfam" id="PF15593">
    <property type="entry name" value="Imm42"/>
    <property type="match status" value="1"/>
</dbReference>
<accession>A0A2P5GQZ5</accession>
<dbReference type="EMBL" id="PQGD01000007">
    <property type="protein sequence ID" value="POP48959.1"/>
    <property type="molecule type" value="Genomic_DNA"/>
</dbReference>
<dbReference type="RefSeq" id="WP_103677137.1">
    <property type="nucleotide sequence ID" value="NZ_PQGD01000007.1"/>
</dbReference>
<dbReference type="Proteomes" id="UP000237073">
    <property type="component" value="Unassembled WGS sequence"/>
</dbReference>
<evidence type="ECO:0000313" key="4">
    <source>
        <dbReference type="Proteomes" id="UP000247005"/>
    </source>
</evidence>
<organism evidence="2 4">
    <name type="scientific">Superficieibacter electus</name>
    <dbReference type="NCBI Taxonomy" id="2022662"/>
    <lineage>
        <taxon>Bacteria</taxon>
        <taxon>Pseudomonadati</taxon>
        <taxon>Pseudomonadota</taxon>
        <taxon>Gammaproteobacteria</taxon>
        <taxon>Enterobacterales</taxon>
        <taxon>Enterobacteriaceae</taxon>
        <taxon>Superficieibacter</taxon>
    </lineage>
</organism>
<dbReference type="InterPro" id="IPR028958">
    <property type="entry name" value="Imm42"/>
</dbReference>
<protein>
    <submittedName>
        <fullName evidence="2">Uncharacterized protein</fullName>
    </submittedName>
</protein>
<dbReference type="OrthoDB" id="10009694at2"/>
<proteinExistence type="predicted"/>